<dbReference type="Proteomes" id="UP000799753">
    <property type="component" value="Unassembled WGS sequence"/>
</dbReference>
<dbReference type="OrthoDB" id="3784745at2759"/>
<gene>
    <name evidence="1" type="ORF">P280DRAFT_481307</name>
</gene>
<proteinExistence type="predicted"/>
<protein>
    <submittedName>
        <fullName evidence="1">Uncharacterized protein</fullName>
    </submittedName>
</protein>
<reference evidence="1" key="1">
    <citation type="journal article" date="2020" name="Stud. Mycol.">
        <title>101 Dothideomycetes genomes: a test case for predicting lifestyles and emergence of pathogens.</title>
        <authorList>
            <person name="Haridas S."/>
            <person name="Albert R."/>
            <person name="Binder M."/>
            <person name="Bloem J."/>
            <person name="Labutti K."/>
            <person name="Salamov A."/>
            <person name="Andreopoulos B."/>
            <person name="Baker S."/>
            <person name="Barry K."/>
            <person name="Bills G."/>
            <person name="Bluhm B."/>
            <person name="Cannon C."/>
            <person name="Castanera R."/>
            <person name="Culley D."/>
            <person name="Daum C."/>
            <person name="Ezra D."/>
            <person name="Gonzalez J."/>
            <person name="Henrissat B."/>
            <person name="Kuo A."/>
            <person name="Liang C."/>
            <person name="Lipzen A."/>
            <person name="Lutzoni F."/>
            <person name="Magnuson J."/>
            <person name="Mondo S."/>
            <person name="Nolan M."/>
            <person name="Ohm R."/>
            <person name="Pangilinan J."/>
            <person name="Park H.-J."/>
            <person name="Ramirez L."/>
            <person name="Alfaro M."/>
            <person name="Sun H."/>
            <person name="Tritt A."/>
            <person name="Yoshinaga Y."/>
            <person name="Zwiers L.-H."/>
            <person name="Turgeon B."/>
            <person name="Goodwin S."/>
            <person name="Spatafora J."/>
            <person name="Crous P."/>
            <person name="Grigoriev I."/>
        </authorList>
    </citation>
    <scope>NUCLEOTIDE SEQUENCE</scope>
    <source>
        <strain evidence="1">CBS 473.64</strain>
    </source>
</reference>
<organism evidence="1 2">
    <name type="scientific">Massarina eburnea CBS 473.64</name>
    <dbReference type="NCBI Taxonomy" id="1395130"/>
    <lineage>
        <taxon>Eukaryota</taxon>
        <taxon>Fungi</taxon>
        <taxon>Dikarya</taxon>
        <taxon>Ascomycota</taxon>
        <taxon>Pezizomycotina</taxon>
        <taxon>Dothideomycetes</taxon>
        <taxon>Pleosporomycetidae</taxon>
        <taxon>Pleosporales</taxon>
        <taxon>Massarineae</taxon>
        <taxon>Massarinaceae</taxon>
        <taxon>Massarina</taxon>
    </lineage>
</organism>
<keyword evidence="2" id="KW-1185">Reference proteome</keyword>
<accession>A0A6A6RUZ3</accession>
<dbReference type="EMBL" id="MU006787">
    <property type="protein sequence ID" value="KAF2639130.1"/>
    <property type="molecule type" value="Genomic_DNA"/>
</dbReference>
<name>A0A6A6RUZ3_9PLEO</name>
<evidence type="ECO:0000313" key="2">
    <source>
        <dbReference type="Proteomes" id="UP000799753"/>
    </source>
</evidence>
<dbReference type="AlphaFoldDB" id="A0A6A6RUZ3"/>
<sequence length="282" mass="31087">MSSIGISSSPSPAQMHSHLFRKSRQNLSITTMSAPFAQWQPLRTHQNMETRSCHHTGSRIHTLSCGHTISVTRDAEPCATNCASISNITSPSWAKTPVQKTHVAVLEKTRLAIDAALKIHSSFLTDVGFTQKDSNFTVASHISIILTIFNNQESRLRPPVDLISGDFSCELCSTPGLRAASPAFILNVAPYNCVVVKKDDNDLAAIKELVKGVMPMAPVKRERERDMVAGVRGRGGKKVMSAETRARVREGRVTKRRVEEKRRVLGMLKDEVFVEELEGLGL</sequence>
<evidence type="ECO:0000313" key="1">
    <source>
        <dbReference type="EMBL" id="KAF2639130.1"/>
    </source>
</evidence>